<feature type="non-terminal residue" evidence="1">
    <location>
        <position position="76"/>
    </location>
</feature>
<evidence type="ECO:0000313" key="2">
    <source>
        <dbReference type="Proteomes" id="UP000595437"/>
    </source>
</evidence>
<gene>
    <name evidence="1" type="ORF">FKW44_022476</name>
</gene>
<proteinExistence type="predicted"/>
<keyword evidence="2" id="KW-1185">Reference proteome</keyword>
<accession>A0A7T8GMG7</accession>
<dbReference type="Proteomes" id="UP000595437">
    <property type="component" value="Chromosome 17"/>
</dbReference>
<reference evidence="2" key="1">
    <citation type="submission" date="2021-01" db="EMBL/GenBank/DDBJ databases">
        <title>Caligus Genome Assembly.</title>
        <authorList>
            <person name="Gallardo-Escarate C."/>
        </authorList>
    </citation>
    <scope>NUCLEOTIDE SEQUENCE [LARGE SCALE GENOMIC DNA]</scope>
</reference>
<organism evidence="1 2">
    <name type="scientific">Caligus rogercresseyi</name>
    <name type="common">Sea louse</name>
    <dbReference type="NCBI Taxonomy" id="217165"/>
    <lineage>
        <taxon>Eukaryota</taxon>
        <taxon>Metazoa</taxon>
        <taxon>Ecdysozoa</taxon>
        <taxon>Arthropoda</taxon>
        <taxon>Crustacea</taxon>
        <taxon>Multicrustacea</taxon>
        <taxon>Hexanauplia</taxon>
        <taxon>Copepoda</taxon>
        <taxon>Siphonostomatoida</taxon>
        <taxon>Caligidae</taxon>
        <taxon>Caligus</taxon>
    </lineage>
</organism>
<protein>
    <submittedName>
        <fullName evidence="1">Uncharacterized protein</fullName>
    </submittedName>
</protein>
<dbReference type="AlphaFoldDB" id="A0A7T8GMG7"/>
<evidence type="ECO:0000313" key="1">
    <source>
        <dbReference type="EMBL" id="QQP34559.1"/>
    </source>
</evidence>
<sequence length="76" mass="8728">CPGANEWAIIWDRVCGNRGGDHPGWRRIRASPHVKFCIWTLEPLIESLKEGKATQDEEDLKAIIHETYKMLSLPDK</sequence>
<feature type="non-terminal residue" evidence="1">
    <location>
        <position position="1"/>
    </location>
</feature>
<name>A0A7T8GMG7_CALRO</name>
<dbReference type="EMBL" id="CP045906">
    <property type="protein sequence ID" value="QQP34559.1"/>
    <property type="molecule type" value="Genomic_DNA"/>
</dbReference>